<dbReference type="EMBL" id="AZAJ01000001">
    <property type="protein sequence ID" value="ETA69458.1"/>
    <property type="molecule type" value="Genomic_DNA"/>
</dbReference>
<keyword evidence="1" id="KW-1133">Transmembrane helix</keyword>
<sequence>MEYGNLLGTSIKTVLRNFVSYAIATVILSVGSILFVTAPPLLYGFVMMLAKGTRNEVVKGMDILDGFRNGNFVRSWKYMLFVMIIAVLISIIAMILLFFVGILSFGLMFTLGSSSSSIPESVILAIVAILYLAVLCIALIPVFFMLYMLPLYVIKGYDITDALSESAAIVKSNIIASVIISLIVGFVALVGVLPYYAGLFLGWPVAFNLVIYITGVLLTTPLSQQILVNTTFELASFPFEKEQINK</sequence>
<dbReference type="RefSeq" id="WP_023846590.1">
    <property type="nucleotide sequence ID" value="NZ_AZAJ01000001.1"/>
</dbReference>
<keyword evidence="1" id="KW-0472">Membrane</keyword>
<reference evidence="2 3" key="1">
    <citation type="submission" date="2013-08" db="EMBL/GenBank/DDBJ databases">
        <authorList>
            <consortium name="DOE Joint Genome Institute"/>
            <person name="Eisen J."/>
            <person name="Huntemann M."/>
            <person name="Han J."/>
            <person name="Chen A."/>
            <person name="Kyrpides N."/>
            <person name="Mavromatis K."/>
            <person name="Markowitz V."/>
            <person name="Palaniappan K."/>
            <person name="Ivanova N."/>
            <person name="Schaumberg A."/>
            <person name="Pati A."/>
            <person name="Liolios K."/>
            <person name="Nordberg H.P."/>
            <person name="Cantor M.N."/>
            <person name="Hua S.X."/>
            <person name="Woyke T."/>
        </authorList>
    </citation>
    <scope>NUCLEOTIDE SEQUENCE [LARGE SCALE GENOMIC DNA]</scope>
    <source>
        <strain evidence="2 3">DSM 2278</strain>
    </source>
</reference>
<gene>
    <name evidence="2" type="ORF">MettiDRAFT_2959</name>
</gene>
<organism evidence="2 3">
    <name type="scientific">Methanolobus tindarius DSM 2278</name>
    <dbReference type="NCBI Taxonomy" id="1090322"/>
    <lineage>
        <taxon>Archaea</taxon>
        <taxon>Methanobacteriati</taxon>
        <taxon>Methanobacteriota</taxon>
        <taxon>Stenosarchaea group</taxon>
        <taxon>Methanomicrobia</taxon>
        <taxon>Methanosarcinales</taxon>
        <taxon>Methanosarcinaceae</taxon>
        <taxon>Methanolobus</taxon>
    </lineage>
</organism>
<dbReference type="STRING" id="1090322.MettiDRAFT_2959"/>
<feature type="transmembrane region" description="Helical" evidence="1">
    <location>
        <begin position="174"/>
        <end position="197"/>
    </location>
</feature>
<keyword evidence="3" id="KW-1185">Reference proteome</keyword>
<feature type="transmembrane region" description="Helical" evidence="1">
    <location>
        <begin position="20"/>
        <end position="46"/>
    </location>
</feature>
<name>W9DUH5_METTI</name>
<evidence type="ECO:0000256" key="1">
    <source>
        <dbReference type="SAM" id="Phobius"/>
    </source>
</evidence>
<dbReference type="AlphaFoldDB" id="W9DUH5"/>
<feature type="transmembrane region" description="Helical" evidence="1">
    <location>
        <begin position="203"/>
        <end position="222"/>
    </location>
</feature>
<dbReference type="OrthoDB" id="147905at2157"/>
<feature type="transmembrane region" description="Helical" evidence="1">
    <location>
        <begin position="123"/>
        <end position="153"/>
    </location>
</feature>
<evidence type="ECO:0000313" key="3">
    <source>
        <dbReference type="Proteomes" id="UP000019483"/>
    </source>
</evidence>
<protein>
    <recommendedName>
        <fullName evidence="4">Glycerophosphoryl diester phosphodiesterase membrane domain-containing protein</fullName>
    </recommendedName>
</protein>
<comment type="caution">
    <text evidence="2">The sequence shown here is derived from an EMBL/GenBank/DDBJ whole genome shotgun (WGS) entry which is preliminary data.</text>
</comment>
<dbReference type="Proteomes" id="UP000019483">
    <property type="component" value="Unassembled WGS sequence"/>
</dbReference>
<evidence type="ECO:0008006" key="4">
    <source>
        <dbReference type="Google" id="ProtNLM"/>
    </source>
</evidence>
<proteinExistence type="predicted"/>
<accession>W9DUH5</accession>
<evidence type="ECO:0000313" key="2">
    <source>
        <dbReference type="EMBL" id="ETA69458.1"/>
    </source>
</evidence>
<keyword evidence="1" id="KW-0812">Transmembrane</keyword>
<feature type="transmembrane region" description="Helical" evidence="1">
    <location>
        <begin position="78"/>
        <end position="111"/>
    </location>
</feature>